<gene>
    <name evidence="1" type="ORF">LCGC14_1410440</name>
</gene>
<reference evidence="1" key="1">
    <citation type="journal article" date="2015" name="Nature">
        <title>Complex archaea that bridge the gap between prokaryotes and eukaryotes.</title>
        <authorList>
            <person name="Spang A."/>
            <person name="Saw J.H."/>
            <person name="Jorgensen S.L."/>
            <person name="Zaremba-Niedzwiedzka K."/>
            <person name="Martijn J."/>
            <person name="Lind A.E."/>
            <person name="van Eijk R."/>
            <person name="Schleper C."/>
            <person name="Guy L."/>
            <person name="Ettema T.J."/>
        </authorList>
    </citation>
    <scope>NUCLEOTIDE SEQUENCE</scope>
</reference>
<organism evidence="1">
    <name type="scientific">marine sediment metagenome</name>
    <dbReference type="NCBI Taxonomy" id="412755"/>
    <lineage>
        <taxon>unclassified sequences</taxon>
        <taxon>metagenomes</taxon>
        <taxon>ecological metagenomes</taxon>
    </lineage>
</organism>
<dbReference type="AlphaFoldDB" id="A0A0F9KFG8"/>
<evidence type="ECO:0000313" key="1">
    <source>
        <dbReference type="EMBL" id="KKM73446.1"/>
    </source>
</evidence>
<protein>
    <submittedName>
        <fullName evidence="1">Uncharacterized protein</fullName>
    </submittedName>
</protein>
<sequence length="86" mass="9458">MEITYKELFEKSKDEPRLQSLVGMTFTTSLKMASKAERILGMSKVDAGGLMLKALSTIAGLEGFTLTGRDEITAEYMAEILNSYGQ</sequence>
<comment type="caution">
    <text evidence="1">The sequence shown here is derived from an EMBL/GenBank/DDBJ whole genome shotgun (WGS) entry which is preliminary data.</text>
</comment>
<dbReference type="EMBL" id="LAZR01009302">
    <property type="protein sequence ID" value="KKM73446.1"/>
    <property type="molecule type" value="Genomic_DNA"/>
</dbReference>
<name>A0A0F9KFG8_9ZZZZ</name>
<proteinExistence type="predicted"/>
<accession>A0A0F9KFG8</accession>